<evidence type="ECO:0000256" key="1">
    <source>
        <dbReference type="SAM" id="Coils"/>
    </source>
</evidence>
<feature type="signal peptide" evidence="3">
    <location>
        <begin position="1"/>
        <end position="16"/>
    </location>
</feature>
<accession>A0A9P8LZW2</accession>
<gene>
    <name evidence="4" type="ORF">SS50377_20809</name>
</gene>
<evidence type="ECO:0000313" key="4">
    <source>
        <dbReference type="EMBL" id="KAH0577456.1"/>
    </source>
</evidence>
<feature type="compositionally biased region" description="Basic and acidic residues" evidence="2">
    <location>
        <begin position="212"/>
        <end position="221"/>
    </location>
</feature>
<organism evidence="4 5">
    <name type="scientific">Spironucleus salmonicida</name>
    <dbReference type="NCBI Taxonomy" id="348837"/>
    <lineage>
        <taxon>Eukaryota</taxon>
        <taxon>Metamonada</taxon>
        <taxon>Diplomonadida</taxon>
        <taxon>Hexamitidae</taxon>
        <taxon>Hexamitinae</taxon>
        <taxon>Spironucleus</taxon>
    </lineage>
</organism>
<evidence type="ECO:0000313" key="5">
    <source>
        <dbReference type="Proteomes" id="UP000018208"/>
    </source>
</evidence>
<keyword evidence="1" id="KW-0175">Coiled coil</keyword>
<comment type="caution">
    <text evidence="4">The sequence shown here is derived from an EMBL/GenBank/DDBJ whole genome shotgun (WGS) entry which is preliminary data.</text>
</comment>
<dbReference type="AlphaFoldDB" id="A0A9P8LZW2"/>
<dbReference type="GeneID" id="94294832"/>
<feature type="chain" id="PRO_5040220215" evidence="3">
    <location>
        <begin position="17"/>
        <end position="221"/>
    </location>
</feature>
<dbReference type="EMBL" id="AUWU02000001">
    <property type="protein sequence ID" value="KAH0577456.1"/>
    <property type="molecule type" value="Genomic_DNA"/>
</dbReference>
<dbReference type="Proteomes" id="UP000018208">
    <property type="component" value="Unassembled WGS sequence"/>
</dbReference>
<name>A0A9P8LZW2_9EUKA</name>
<dbReference type="KEGG" id="ssao:94294832"/>
<sequence length="221" mass="25066">MNTLFQIQLFLTLVSQYIITQIKNLKSQNQNSETQILLGNYYTLILPQYQFLLMADYSDMNISSVMPPNLDVFSLQETLNEAKAKMQQMRAQVEFSDKELNDLKNYLKLQTCPSCAQKVDQIQLNAGEIEQLERENSALKTELENARNAAEALRVKGHENSALDFKLTQIQNIINARKRKDEAQRAASGQGAAQRQQTDQFGAISEPFTEVAEERLEAEGA</sequence>
<proteinExistence type="predicted"/>
<dbReference type="RefSeq" id="XP_067768229.1">
    <property type="nucleotide sequence ID" value="XM_067904747.1"/>
</dbReference>
<reference evidence="4 5" key="1">
    <citation type="journal article" date="2014" name="PLoS Genet.">
        <title>The Genome of Spironucleus salmonicida Highlights a Fish Pathogen Adapted to Fluctuating Environments.</title>
        <authorList>
            <person name="Xu F."/>
            <person name="Jerlstrom-Hultqvist J."/>
            <person name="Einarsson E."/>
            <person name="Astvaldsson A."/>
            <person name="Svard S.G."/>
            <person name="Andersson J.O."/>
        </authorList>
    </citation>
    <scope>NUCLEOTIDE SEQUENCE [LARGE SCALE GENOMIC DNA]</scope>
    <source>
        <strain evidence="4 5">ATCC 50377</strain>
    </source>
</reference>
<feature type="coiled-coil region" evidence="1">
    <location>
        <begin position="72"/>
        <end position="156"/>
    </location>
</feature>
<feature type="compositionally biased region" description="Low complexity" evidence="2">
    <location>
        <begin position="185"/>
        <end position="197"/>
    </location>
</feature>
<evidence type="ECO:0000256" key="3">
    <source>
        <dbReference type="SAM" id="SignalP"/>
    </source>
</evidence>
<feature type="region of interest" description="Disordered" evidence="2">
    <location>
        <begin position="181"/>
        <end position="221"/>
    </location>
</feature>
<keyword evidence="5" id="KW-1185">Reference proteome</keyword>
<keyword evidence="3" id="KW-0732">Signal</keyword>
<protein>
    <submittedName>
        <fullName evidence="4">Uncharacterized protein</fullName>
    </submittedName>
</protein>
<evidence type="ECO:0000256" key="2">
    <source>
        <dbReference type="SAM" id="MobiDB-lite"/>
    </source>
</evidence>